<protein>
    <recommendedName>
        <fullName evidence="3">Prophage protein</fullName>
    </recommendedName>
</protein>
<proteinExistence type="predicted"/>
<dbReference type="RefSeq" id="WP_175179307.1">
    <property type="nucleotide sequence ID" value="NZ_CADIKP010000016.1"/>
</dbReference>
<sequence>MKKMDYAEFEAACRELAKATLWTGGEASADIIETQTHNLMKRSESNIAYIADMGRDPNMLTRAIRYIAHTHAIPPMGTDIEWFAATVECLIELAVPNAGQTVESSAFLHDLQEGISEWTAANDS</sequence>
<keyword evidence="2" id="KW-1185">Reference proteome</keyword>
<evidence type="ECO:0008006" key="3">
    <source>
        <dbReference type="Google" id="ProtNLM"/>
    </source>
</evidence>
<evidence type="ECO:0000313" key="2">
    <source>
        <dbReference type="Proteomes" id="UP001446337"/>
    </source>
</evidence>
<reference evidence="1 2" key="1">
    <citation type="submission" date="2024-05" db="EMBL/GenBank/DDBJ databases">
        <title>Achromobacter denitrificans. BP1, complete genome.</title>
        <authorList>
            <person name="Zhang B."/>
        </authorList>
    </citation>
    <scope>NUCLEOTIDE SEQUENCE [LARGE SCALE GENOMIC DNA]</scope>
    <source>
        <strain evidence="1 2">BP1</strain>
    </source>
</reference>
<gene>
    <name evidence="1" type="ORF">AAIK43_03835</name>
</gene>
<organism evidence="1 2">
    <name type="scientific">Achromobacter denitrificans</name>
    <name type="common">Alcaligenes denitrificans</name>
    <dbReference type="NCBI Taxonomy" id="32002"/>
    <lineage>
        <taxon>Bacteria</taxon>
        <taxon>Pseudomonadati</taxon>
        <taxon>Pseudomonadota</taxon>
        <taxon>Betaproteobacteria</taxon>
        <taxon>Burkholderiales</taxon>
        <taxon>Alcaligenaceae</taxon>
        <taxon>Achromobacter</taxon>
    </lineage>
</organism>
<name>A0ABZ3G9A9_ACHDE</name>
<dbReference type="EMBL" id="CP154792">
    <property type="protein sequence ID" value="XAN17168.1"/>
    <property type="molecule type" value="Genomic_DNA"/>
</dbReference>
<dbReference type="Proteomes" id="UP001446337">
    <property type="component" value="Chromosome"/>
</dbReference>
<accession>A0ABZ3G9A9</accession>
<evidence type="ECO:0000313" key="1">
    <source>
        <dbReference type="EMBL" id="XAN17168.1"/>
    </source>
</evidence>